<protein>
    <submittedName>
        <fullName evidence="6">ABC transporter substrate-binding protein</fullName>
    </submittedName>
</protein>
<dbReference type="AlphaFoldDB" id="A0A7V2T0P3"/>
<evidence type="ECO:0000256" key="3">
    <source>
        <dbReference type="ARBA" id="ARBA00022729"/>
    </source>
</evidence>
<gene>
    <name evidence="6" type="ORF">ENJ51_09260</name>
</gene>
<comment type="similarity">
    <text evidence="1">Belongs to the bacterial solute-binding protein 5 family.</text>
</comment>
<evidence type="ECO:0000256" key="2">
    <source>
        <dbReference type="ARBA" id="ARBA00022448"/>
    </source>
</evidence>
<keyword evidence="4" id="KW-1133">Transmembrane helix</keyword>
<evidence type="ECO:0000256" key="1">
    <source>
        <dbReference type="ARBA" id="ARBA00005695"/>
    </source>
</evidence>
<feature type="transmembrane region" description="Helical" evidence="4">
    <location>
        <begin position="12"/>
        <end position="30"/>
    </location>
</feature>
<evidence type="ECO:0000256" key="4">
    <source>
        <dbReference type="SAM" id="Phobius"/>
    </source>
</evidence>
<comment type="caution">
    <text evidence="6">The sequence shown here is derived from an EMBL/GenBank/DDBJ whole genome shotgun (WGS) entry which is preliminary data.</text>
</comment>
<dbReference type="GO" id="GO:0015833">
    <property type="term" value="P:peptide transport"/>
    <property type="evidence" value="ECO:0007669"/>
    <property type="project" value="TreeGrafter"/>
</dbReference>
<dbReference type="EMBL" id="DRMS01000344">
    <property type="protein sequence ID" value="HFC92986.1"/>
    <property type="molecule type" value="Genomic_DNA"/>
</dbReference>
<dbReference type="Proteomes" id="UP000885750">
    <property type="component" value="Unassembled WGS sequence"/>
</dbReference>
<accession>A0A7V2T0P3</accession>
<dbReference type="PANTHER" id="PTHR30290:SF9">
    <property type="entry name" value="OLIGOPEPTIDE-BINDING PROTEIN APPA"/>
    <property type="match status" value="1"/>
</dbReference>
<dbReference type="GO" id="GO:0030288">
    <property type="term" value="C:outer membrane-bounded periplasmic space"/>
    <property type="evidence" value="ECO:0007669"/>
    <property type="project" value="UniProtKB-ARBA"/>
</dbReference>
<organism evidence="6">
    <name type="scientific">Leucothrix mucor</name>
    <dbReference type="NCBI Taxonomy" id="45248"/>
    <lineage>
        <taxon>Bacteria</taxon>
        <taxon>Pseudomonadati</taxon>
        <taxon>Pseudomonadota</taxon>
        <taxon>Gammaproteobacteria</taxon>
        <taxon>Thiotrichales</taxon>
        <taxon>Thiotrichaceae</taxon>
        <taxon>Leucothrix</taxon>
    </lineage>
</organism>
<name>A0A7V2T0P3_LEUMU</name>
<dbReference type="InterPro" id="IPR039424">
    <property type="entry name" value="SBP_5"/>
</dbReference>
<feature type="domain" description="Solute-binding protein family 5" evidence="5">
    <location>
        <begin position="157"/>
        <end position="542"/>
    </location>
</feature>
<evidence type="ECO:0000259" key="5">
    <source>
        <dbReference type="Pfam" id="PF00496"/>
    </source>
</evidence>
<evidence type="ECO:0000313" key="6">
    <source>
        <dbReference type="EMBL" id="HFC92986.1"/>
    </source>
</evidence>
<dbReference type="GO" id="GO:0043190">
    <property type="term" value="C:ATP-binding cassette (ABC) transporter complex"/>
    <property type="evidence" value="ECO:0007669"/>
    <property type="project" value="InterPro"/>
</dbReference>
<dbReference type="Pfam" id="PF00496">
    <property type="entry name" value="SBP_bac_5"/>
    <property type="match status" value="1"/>
</dbReference>
<sequence>MQKRLSTKDFILYAFLTVIIILIIATMYQIDRQWTKLSETTQALSAQTKDVSGLRVAISKLSKKVEEGGFQLARPNTSSSAKATRETNHSDIAESFKRAYAATQLPDYATGDWKVNAFGNNLKTISPLVSSDADASTVQSYVLESLLTRDPDTLEWSGLLAKSWQISEDGLTITFQLRENIVFSDGEPMTAEDIVFSYNFMMNKGIKAPGTQAYYEPLKSVNAKGDYEVSFVFKRPYFEAIDLAGGMAILPQHFYQSYMQKTEEFNESKGILMGTGPYRLSNPKSWTPDKGGVELVRNTRYWGAVQAPYDKIIWKVIQNDSARLTTYRNGDLDTYGARPVEYKKLKADKQMTENSHNFEYMSPTAGYSYLAWNQGTKEKPTIFADKRVRQAMTYITDRKKIIDDIYLGYGEIAISPFSPRSKQHDSNLIARKSDLDKAKKLLADAGFKDNNGDGLLEGPDGKDFEFELTYFQGNEDTGRMVLLLKDMYAKAGIKLIPTPTEWPVMIDKLDNKDFMAITLGWTSGIETDIYQMFHSSQTKTNGNNFINYRSDEMDKLIDEARKTVDESKRMPLWKKAEAIFYEDQPYTFLKRSMSLVFIDKRYKNLSMTKLGLNSSMLPLETYVPKANQKYH</sequence>
<dbReference type="InterPro" id="IPR000914">
    <property type="entry name" value="SBP_5_dom"/>
</dbReference>
<dbReference type="PANTHER" id="PTHR30290">
    <property type="entry name" value="PERIPLASMIC BINDING COMPONENT OF ABC TRANSPORTER"/>
    <property type="match status" value="1"/>
</dbReference>
<dbReference type="Gene3D" id="3.10.105.10">
    <property type="entry name" value="Dipeptide-binding Protein, Domain 3"/>
    <property type="match status" value="1"/>
</dbReference>
<keyword evidence="2" id="KW-0813">Transport</keyword>
<dbReference type="GO" id="GO:1904680">
    <property type="term" value="F:peptide transmembrane transporter activity"/>
    <property type="evidence" value="ECO:0007669"/>
    <property type="project" value="TreeGrafter"/>
</dbReference>
<dbReference type="SUPFAM" id="SSF53850">
    <property type="entry name" value="Periplasmic binding protein-like II"/>
    <property type="match status" value="1"/>
</dbReference>
<proteinExistence type="inferred from homology"/>
<keyword evidence="4" id="KW-0812">Transmembrane</keyword>
<reference evidence="6" key="1">
    <citation type="journal article" date="2020" name="mSystems">
        <title>Genome- and Community-Level Interaction Insights into Carbon Utilization and Element Cycling Functions of Hydrothermarchaeota in Hydrothermal Sediment.</title>
        <authorList>
            <person name="Zhou Z."/>
            <person name="Liu Y."/>
            <person name="Xu W."/>
            <person name="Pan J."/>
            <person name="Luo Z.H."/>
            <person name="Li M."/>
        </authorList>
    </citation>
    <scope>NUCLEOTIDE SEQUENCE [LARGE SCALE GENOMIC DNA]</scope>
    <source>
        <strain evidence="6">HyVt-493</strain>
    </source>
</reference>
<dbReference type="CDD" id="cd08514">
    <property type="entry name" value="PBP2_AppA_like"/>
    <property type="match status" value="1"/>
</dbReference>
<dbReference type="PIRSF" id="PIRSF002741">
    <property type="entry name" value="MppA"/>
    <property type="match status" value="1"/>
</dbReference>
<keyword evidence="4" id="KW-0472">Membrane</keyword>
<keyword evidence="3" id="KW-0732">Signal</keyword>
<dbReference type="Gene3D" id="3.40.190.10">
    <property type="entry name" value="Periplasmic binding protein-like II"/>
    <property type="match status" value="1"/>
</dbReference>
<dbReference type="InterPro" id="IPR030678">
    <property type="entry name" value="Peptide/Ni-bd"/>
</dbReference>
<dbReference type="Gene3D" id="3.90.76.10">
    <property type="entry name" value="Dipeptide-binding Protein, Domain 1"/>
    <property type="match status" value="1"/>
</dbReference>